<dbReference type="Proteomes" id="UP000199412">
    <property type="component" value="Unassembled WGS sequence"/>
</dbReference>
<dbReference type="InterPro" id="IPR053164">
    <property type="entry name" value="IS1016-like_transposase"/>
</dbReference>
<dbReference type="EMBL" id="FNAP01000012">
    <property type="protein sequence ID" value="SDE78831.1"/>
    <property type="molecule type" value="Genomic_DNA"/>
</dbReference>
<dbReference type="OrthoDB" id="271821at2"/>
<dbReference type="SMART" id="SM01126">
    <property type="entry name" value="DDE_Tnp_IS1595"/>
    <property type="match status" value="1"/>
</dbReference>
<dbReference type="NCBIfam" id="NF033547">
    <property type="entry name" value="transpos_IS1595"/>
    <property type="match status" value="1"/>
</dbReference>
<dbReference type="Pfam" id="PF12762">
    <property type="entry name" value="DDE_Tnp_IS1595"/>
    <property type="match status" value="1"/>
</dbReference>
<dbReference type="AlphaFoldDB" id="A0A1G7FSE9"/>
<evidence type="ECO:0000313" key="2">
    <source>
        <dbReference type="EMBL" id="SDE78831.1"/>
    </source>
</evidence>
<dbReference type="InterPro" id="IPR024445">
    <property type="entry name" value="Tnp_ISXO2-like"/>
</dbReference>
<dbReference type="Pfam" id="PF12760">
    <property type="entry name" value="Zn_ribbon_IS1595"/>
    <property type="match status" value="1"/>
</dbReference>
<proteinExistence type="predicted"/>
<evidence type="ECO:0000259" key="1">
    <source>
        <dbReference type="SMART" id="SM01126"/>
    </source>
</evidence>
<name>A0A1G7FSE9_9PROT</name>
<gene>
    <name evidence="2" type="ORF">SAMN05421720_11253</name>
</gene>
<dbReference type="PANTHER" id="PTHR47163:SF2">
    <property type="entry name" value="SI:DKEY-17M8.2"/>
    <property type="match status" value="1"/>
</dbReference>
<feature type="domain" description="ISXO2-like transposase" evidence="1">
    <location>
        <begin position="130"/>
        <end position="274"/>
    </location>
</feature>
<protein>
    <submittedName>
        <fullName evidence="2">Transposase zinc-ribbon domain-containing protein</fullName>
    </submittedName>
</protein>
<evidence type="ECO:0000313" key="3">
    <source>
        <dbReference type="Proteomes" id="UP000199412"/>
    </source>
</evidence>
<keyword evidence="3" id="KW-1185">Reference proteome</keyword>
<sequence length="308" mass="33975">MSAFPRSLLEFQRQFSDEAACAAYLARQRWPEGFVCPVCGGKRGWALETKAWTTECADCGCQTSVTAGTVMHRSKLPLTVWFWAAYLMATHSNGISATQIRSQLGLGSYKTAWLLCAKLRSAMVNPERTPLSGLVEMDETTIPFRTHEDPPASGQGRSHQGKMLVAGAVEIMDGGPGRIRLRVIPDFSGETLKGVVKETVASGATLKTDGWAGYSASDDVAHDPHVIGPMAAHIVLPWVHRVFSNLKTWALGVYHGLRRKHLQSYLDEFVFRFNRRRTRHAAFRSLLGIVTTKGPITYDMLIAPETKG</sequence>
<accession>A0A1G7FSE9</accession>
<reference evidence="2 3" key="1">
    <citation type="submission" date="2016-10" db="EMBL/GenBank/DDBJ databases">
        <authorList>
            <person name="de Groot N.N."/>
        </authorList>
    </citation>
    <scope>NUCLEOTIDE SEQUENCE [LARGE SCALE GENOMIC DNA]</scope>
    <source>
        <strain evidence="2 3">ATCC 700224</strain>
    </source>
</reference>
<dbReference type="InterPro" id="IPR024442">
    <property type="entry name" value="Transposase_Zn_ribbon"/>
</dbReference>
<dbReference type="STRING" id="69960.SAMN05421720_11253"/>
<dbReference type="RefSeq" id="WP_076611897.1">
    <property type="nucleotide sequence ID" value="NZ_FNAP01000012.1"/>
</dbReference>
<organism evidence="2 3">
    <name type="scientific">Rhodospira trueperi</name>
    <dbReference type="NCBI Taxonomy" id="69960"/>
    <lineage>
        <taxon>Bacteria</taxon>
        <taxon>Pseudomonadati</taxon>
        <taxon>Pseudomonadota</taxon>
        <taxon>Alphaproteobacteria</taxon>
        <taxon>Rhodospirillales</taxon>
        <taxon>Rhodospirillaceae</taxon>
        <taxon>Rhodospira</taxon>
    </lineage>
</organism>
<dbReference type="PANTHER" id="PTHR47163">
    <property type="entry name" value="DDE_TNP_IS1595 DOMAIN-CONTAINING PROTEIN"/>
    <property type="match status" value="1"/>
</dbReference>